<keyword evidence="2" id="KW-0645">Protease</keyword>
<dbReference type="EMBL" id="JBBMFE010000009">
    <property type="protein sequence ID" value="MEQ2472888.1"/>
    <property type="molecule type" value="Genomic_DNA"/>
</dbReference>
<feature type="compositionally biased region" description="Basic and acidic residues" evidence="4">
    <location>
        <begin position="66"/>
        <end position="75"/>
    </location>
</feature>
<keyword evidence="5" id="KW-0812">Transmembrane</keyword>
<evidence type="ECO:0000256" key="5">
    <source>
        <dbReference type="SAM" id="Phobius"/>
    </source>
</evidence>
<keyword evidence="8" id="KW-1185">Reference proteome</keyword>
<dbReference type="PANTHER" id="PTHR22939:SF129">
    <property type="entry name" value="SERINE PROTEASE HTRA2, MITOCHONDRIAL"/>
    <property type="match status" value="1"/>
</dbReference>
<keyword evidence="3" id="KW-0378">Hydrolase</keyword>
<dbReference type="Gene3D" id="2.30.42.10">
    <property type="match status" value="1"/>
</dbReference>
<dbReference type="InterPro" id="IPR001940">
    <property type="entry name" value="Peptidase_S1C"/>
</dbReference>
<feature type="region of interest" description="Disordered" evidence="4">
    <location>
        <begin position="66"/>
        <end position="85"/>
    </location>
</feature>
<accession>A0ABV1FIJ9</accession>
<dbReference type="InterPro" id="IPR009003">
    <property type="entry name" value="Peptidase_S1_PA"/>
</dbReference>
<keyword evidence="5" id="KW-0472">Membrane</keyword>
<keyword evidence="5" id="KW-1133">Transmembrane helix</keyword>
<dbReference type="PRINTS" id="PR00834">
    <property type="entry name" value="PROTEASES2C"/>
</dbReference>
<evidence type="ECO:0000256" key="4">
    <source>
        <dbReference type="SAM" id="MobiDB-lite"/>
    </source>
</evidence>
<dbReference type="SUPFAM" id="SSF50156">
    <property type="entry name" value="PDZ domain-like"/>
    <property type="match status" value="1"/>
</dbReference>
<dbReference type="InterPro" id="IPR043504">
    <property type="entry name" value="Peptidase_S1_PA_chymotrypsin"/>
</dbReference>
<dbReference type="SMART" id="SM00228">
    <property type="entry name" value="PDZ"/>
    <property type="match status" value="1"/>
</dbReference>
<evidence type="ECO:0000313" key="8">
    <source>
        <dbReference type="Proteomes" id="UP001438008"/>
    </source>
</evidence>
<evidence type="ECO:0000256" key="1">
    <source>
        <dbReference type="ARBA" id="ARBA00010541"/>
    </source>
</evidence>
<dbReference type="SUPFAM" id="SSF50494">
    <property type="entry name" value="Trypsin-like serine proteases"/>
    <property type="match status" value="1"/>
</dbReference>
<evidence type="ECO:0000256" key="2">
    <source>
        <dbReference type="ARBA" id="ARBA00022670"/>
    </source>
</evidence>
<dbReference type="InterPro" id="IPR001478">
    <property type="entry name" value="PDZ"/>
</dbReference>
<dbReference type="Proteomes" id="UP001438008">
    <property type="component" value="Unassembled WGS sequence"/>
</dbReference>
<comment type="caution">
    <text evidence="7">The sequence shown here is derived from an EMBL/GenBank/DDBJ whole genome shotgun (WGS) entry which is preliminary data.</text>
</comment>
<sequence length="421" mass="45925">MAEERKSNDEEFSFVKEKIKKQPFYQTRRFRQLCYWLLVAALCGAVACFVFVKLQPFMERALGKEEKTEITIPRDDEPDEVTQEPTGETVVITEPQELELADYQKLYTKLKAVAGEVNKSLVTVTAASSDTDWFNETYESRREISGLLVGNNGVELLILTPYEPVKDASKLQVTFVDGKSQDAVLKNYDRVTDMAIVSVNLAAVDEGTMEVVKIADLGSSKSVKAGDSVIAVGSPAGFAGSLKFGNLVAPGHKTSVIDGEYRLLITDMERSDGGTGVLVNLDGQVIGLIEDTYLHASNERALTAYAISDMKAVIEHLSNSQDLVYMGIKGSQVTAEIAESQGIPTGVYVSDVEPDSPALNGGLQAGDVIIEISGKAVASVTEIQEMLLKFSKDQVIQVKVMRQGKEEYKEIACSVKLDVLK</sequence>
<dbReference type="Pfam" id="PF13180">
    <property type="entry name" value="PDZ_2"/>
    <property type="match status" value="1"/>
</dbReference>
<feature type="transmembrane region" description="Helical" evidence="5">
    <location>
        <begin position="33"/>
        <end position="52"/>
    </location>
</feature>
<name>A0ABV1FIJ9_9FIRM</name>
<gene>
    <name evidence="7" type="ORF">WMO29_10375</name>
</gene>
<dbReference type="PANTHER" id="PTHR22939">
    <property type="entry name" value="SERINE PROTEASE FAMILY S1C HTRA-RELATED"/>
    <property type="match status" value="1"/>
</dbReference>
<proteinExistence type="inferred from homology"/>
<evidence type="ECO:0000259" key="6">
    <source>
        <dbReference type="PROSITE" id="PS50106"/>
    </source>
</evidence>
<dbReference type="RefSeq" id="WP_178039337.1">
    <property type="nucleotide sequence ID" value="NZ_JBBMFE010000009.1"/>
</dbReference>
<comment type="similarity">
    <text evidence="1">Belongs to the peptidase S1C family.</text>
</comment>
<dbReference type="InterPro" id="IPR036034">
    <property type="entry name" value="PDZ_sf"/>
</dbReference>
<dbReference type="Pfam" id="PF13365">
    <property type="entry name" value="Trypsin_2"/>
    <property type="match status" value="1"/>
</dbReference>
<reference evidence="7 8" key="1">
    <citation type="submission" date="2024-03" db="EMBL/GenBank/DDBJ databases">
        <title>Human intestinal bacterial collection.</title>
        <authorList>
            <person name="Pauvert C."/>
            <person name="Hitch T.C.A."/>
            <person name="Clavel T."/>
        </authorList>
    </citation>
    <scope>NUCLEOTIDE SEQUENCE [LARGE SCALE GENOMIC DNA]</scope>
    <source>
        <strain evidence="7 8">CLA-AA-H132</strain>
    </source>
</reference>
<evidence type="ECO:0000256" key="3">
    <source>
        <dbReference type="ARBA" id="ARBA00022801"/>
    </source>
</evidence>
<protein>
    <submittedName>
        <fullName evidence="7">PDZ domain-containing protein</fullName>
    </submittedName>
</protein>
<evidence type="ECO:0000313" key="7">
    <source>
        <dbReference type="EMBL" id="MEQ2472888.1"/>
    </source>
</evidence>
<dbReference type="Gene3D" id="2.40.10.10">
    <property type="entry name" value="Trypsin-like serine proteases"/>
    <property type="match status" value="2"/>
</dbReference>
<dbReference type="PROSITE" id="PS50106">
    <property type="entry name" value="PDZ"/>
    <property type="match status" value="1"/>
</dbReference>
<organism evidence="7 8">
    <name type="scientific">Laedolimicola intestinihominis</name>
    <dbReference type="NCBI Taxonomy" id="3133166"/>
    <lineage>
        <taxon>Bacteria</taxon>
        <taxon>Bacillati</taxon>
        <taxon>Bacillota</taxon>
        <taxon>Clostridia</taxon>
        <taxon>Lachnospirales</taxon>
        <taxon>Lachnospiraceae</taxon>
        <taxon>Laedolimicola</taxon>
    </lineage>
</organism>
<feature type="domain" description="PDZ" evidence="6">
    <location>
        <begin position="313"/>
        <end position="404"/>
    </location>
</feature>